<evidence type="ECO:0000313" key="2">
    <source>
        <dbReference type="EMBL" id="AYF78551.1"/>
    </source>
</evidence>
<dbReference type="KEGG" id="nyu:D7D52_37350"/>
<sequence>MFGEWKIIDAKMTLSGTDSPEKPNVCTNRPDNPVPPELRNRDYHTESDVPAPTLDQYPGWPASN</sequence>
<dbReference type="OrthoDB" id="4464925at2"/>
<dbReference type="Proteomes" id="UP000267164">
    <property type="component" value="Chromosome"/>
</dbReference>
<evidence type="ECO:0000313" key="3">
    <source>
        <dbReference type="Proteomes" id="UP000267164"/>
    </source>
</evidence>
<feature type="region of interest" description="Disordered" evidence="1">
    <location>
        <begin position="13"/>
        <end position="64"/>
    </location>
</feature>
<organism evidence="2 3">
    <name type="scientific">Nocardia yunnanensis</name>
    <dbReference type="NCBI Taxonomy" id="2382165"/>
    <lineage>
        <taxon>Bacteria</taxon>
        <taxon>Bacillati</taxon>
        <taxon>Actinomycetota</taxon>
        <taxon>Actinomycetes</taxon>
        <taxon>Mycobacteriales</taxon>
        <taxon>Nocardiaceae</taxon>
        <taxon>Nocardia</taxon>
    </lineage>
</organism>
<name>A0A386ZLV5_9NOCA</name>
<protein>
    <submittedName>
        <fullName evidence="2">Uncharacterized protein</fullName>
    </submittedName>
</protein>
<evidence type="ECO:0000256" key="1">
    <source>
        <dbReference type="SAM" id="MobiDB-lite"/>
    </source>
</evidence>
<feature type="compositionally biased region" description="Basic and acidic residues" evidence="1">
    <location>
        <begin position="38"/>
        <end position="47"/>
    </location>
</feature>
<reference evidence="2 3" key="1">
    <citation type="submission" date="2018-09" db="EMBL/GenBank/DDBJ databases">
        <title>Nocardia yunnanensis sp. nov., an actinomycete isolated from a soil sample.</title>
        <authorList>
            <person name="Zhang J."/>
        </authorList>
    </citation>
    <scope>NUCLEOTIDE SEQUENCE [LARGE SCALE GENOMIC DNA]</scope>
    <source>
        <strain evidence="2 3">CFHS0054</strain>
    </source>
</reference>
<gene>
    <name evidence="2" type="ORF">D7D52_37350</name>
</gene>
<accession>A0A386ZLV5</accession>
<dbReference type="AlphaFoldDB" id="A0A386ZLV5"/>
<keyword evidence="3" id="KW-1185">Reference proteome</keyword>
<dbReference type="EMBL" id="CP032568">
    <property type="protein sequence ID" value="AYF78551.1"/>
    <property type="molecule type" value="Genomic_DNA"/>
</dbReference>
<proteinExistence type="predicted"/>